<protein>
    <recommendedName>
        <fullName evidence="2">YCII-related domain-containing protein</fullName>
    </recommendedName>
</protein>
<dbReference type="OrthoDB" id="162319at2"/>
<dbReference type="Pfam" id="PF03795">
    <property type="entry name" value="YCII"/>
    <property type="match status" value="1"/>
</dbReference>
<feature type="domain" description="YCII-related" evidence="2">
    <location>
        <begin position="11"/>
        <end position="83"/>
    </location>
</feature>
<dbReference type="InterPro" id="IPR005545">
    <property type="entry name" value="YCII"/>
</dbReference>
<dbReference type="AlphaFoldDB" id="A0A3R9RAL3"/>
<evidence type="ECO:0000313" key="4">
    <source>
        <dbReference type="Proteomes" id="UP000275076"/>
    </source>
</evidence>
<comment type="similarity">
    <text evidence="1">Belongs to the YciI family.</text>
</comment>
<comment type="caution">
    <text evidence="3">The sequence shown here is derived from an EMBL/GenBank/DDBJ whole genome shotgun (WGS) entry which is preliminary data.</text>
</comment>
<keyword evidence="4" id="KW-1185">Reference proteome</keyword>
<evidence type="ECO:0000259" key="2">
    <source>
        <dbReference type="Pfam" id="PF03795"/>
    </source>
</evidence>
<evidence type="ECO:0000313" key="3">
    <source>
        <dbReference type="EMBL" id="RSL31034.1"/>
    </source>
</evidence>
<dbReference type="PANTHER" id="PTHR37828:SF1">
    <property type="entry name" value="YCII-RELATED DOMAIN-CONTAINING PROTEIN"/>
    <property type="match status" value="1"/>
</dbReference>
<reference evidence="3 4" key="1">
    <citation type="submission" date="2018-10" db="EMBL/GenBank/DDBJ databases">
        <title>Draft genome sequence of Bacillus salarius IM0101, isolated from a hypersaline soil in Inner Mongolia, China.</title>
        <authorList>
            <person name="Yamprayoonswat W."/>
            <person name="Boonvisut S."/>
            <person name="Jumpathong W."/>
            <person name="Sittihan S."/>
            <person name="Ruangsuj P."/>
            <person name="Wanthongcharoen S."/>
            <person name="Thongpramul N."/>
            <person name="Pimmason S."/>
            <person name="Yu B."/>
            <person name="Yasawong M."/>
        </authorList>
    </citation>
    <scope>NUCLEOTIDE SEQUENCE [LARGE SCALE GENOMIC DNA]</scope>
    <source>
        <strain evidence="3 4">IM0101</strain>
    </source>
</reference>
<dbReference type="InterPro" id="IPR011008">
    <property type="entry name" value="Dimeric_a/b-barrel"/>
</dbReference>
<name>A0A3R9RAL3_9BACI</name>
<sequence>MKLFAVLLPLRDKELSQTYRPDHLAFLEKQREEGNVAANGKFVDGSGGLVIYRASNQEEVEALVKQDPFVIQGARDYDIHEWEMVSKEWE</sequence>
<dbReference type="Gene3D" id="3.30.70.1060">
    <property type="entry name" value="Dimeric alpha+beta barrel"/>
    <property type="match status" value="1"/>
</dbReference>
<dbReference type="EMBL" id="RBVX01000029">
    <property type="protein sequence ID" value="RSL31034.1"/>
    <property type="molecule type" value="Genomic_DNA"/>
</dbReference>
<dbReference type="SUPFAM" id="SSF54909">
    <property type="entry name" value="Dimeric alpha+beta barrel"/>
    <property type="match status" value="1"/>
</dbReference>
<dbReference type="Proteomes" id="UP000275076">
    <property type="component" value="Unassembled WGS sequence"/>
</dbReference>
<gene>
    <name evidence="3" type="ORF">D7Z54_23090</name>
</gene>
<proteinExistence type="inferred from homology"/>
<dbReference type="PANTHER" id="PTHR37828">
    <property type="entry name" value="GSR2449 PROTEIN"/>
    <property type="match status" value="1"/>
</dbReference>
<dbReference type="RefSeq" id="WP_125559508.1">
    <property type="nucleotide sequence ID" value="NZ_RBVX01000029.1"/>
</dbReference>
<evidence type="ECO:0000256" key="1">
    <source>
        <dbReference type="ARBA" id="ARBA00007689"/>
    </source>
</evidence>
<organism evidence="3 4">
    <name type="scientific">Salibacterium salarium</name>
    <dbReference type="NCBI Taxonomy" id="284579"/>
    <lineage>
        <taxon>Bacteria</taxon>
        <taxon>Bacillati</taxon>
        <taxon>Bacillota</taxon>
        <taxon>Bacilli</taxon>
        <taxon>Bacillales</taxon>
        <taxon>Bacillaceae</taxon>
    </lineage>
</organism>
<accession>A0A3R9RAL3</accession>